<feature type="chain" id="PRO_5037021639" evidence="1">
    <location>
        <begin position="34"/>
        <end position="932"/>
    </location>
</feature>
<evidence type="ECO:0000313" key="3">
    <source>
        <dbReference type="Proteomes" id="UP000655366"/>
    </source>
</evidence>
<comment type="caution">
    <text evidence="2">The sequence shown here is derived from an EMBL/GenBank/DDBJ whole genome shotgun (WGS) entry which is preliminary data.</text>
</comment>
<proteinExistence type="predicted"/>
<evidence type="ECO:0000256" key="1">
    <source>
        <dbReference type="SAM" id="SignalP"/>
    </source>
</evidence>
<sequence length="932" mass="98601">METRLLPSRRAVLSWAVVAGVTAALAPAAPAMADITPGTTTPTTLRTIAGGAGIKRTYDDVFLTVAFLDMRIVNDLKGAPKLVTTTSGVTNQFQIIDLATGNLEYVDTVPIKISSKIGWNPSTHTVYFGRGDGHLMSWSFTDRKLKDYGKVHADATGIYGMEVSDDGRVWGGFYPNGIIWSFDPRTNAFTTQPRIDEGTDYVYGVAITGGTVYAGTGSRDAKIVSFPISNPAARTIIRLPESAPTGQVPQLFARGDRMFVFAEDAANLMRCFIYNLPTKRWEPRFGASPIRSFTGTATSSSTWTVAGGSVVNINTTTMAMTTLVTAGMDSPRSVYQDGDRLYVAGSDAGEPMIAEFSIARKTLTRKYAAKCKPGALSVQSLIASATGVLYAGGYQGNGIASIHPDTNARWQSVPTSGVGQIEHMMELDRDSIFIGSYGSGQLFRYTRSKQSTGAGAFKLIVKLRTDYMQSRPFGWATAGGKVLVGTVPEYGLRGGALGFIDPKTDAITVKNKFIPEQSIVGLGGDGNTVYGTTSGRPGYGAPDYTGAAAVFAYDVAKDRVIWTVYLDGQNELYSPLLIDGELVVSTINGLIILDPGTGKVLRTHMLRNRSARPGYLSVRTLQLPGTSKVVHNAGGILTLIDLRAGTRSELASGAYGTQMAIRADGRLFASKDHTHVVELHTDAAPAISSKADLVTITHEGHLLSEASSGHGVFGNPVDHGAGWDRAGTLSFHVVDWDANGIPDILIQCTNGSLQLRRGVAGGGFQPPVTVGNSGWTAMQITVGNWNNTTPYPAVLAVDPAGNLLSYQVSSTGGLMAPVQLGTGWKGRQPVMMDMTGAGKQGIVARDGAKLVFQDSNGNGRFTGAEKVVAQAGWSDTVALAAVDGHYGDRTGLVSLNRSGGLRYISSTGTGFGGIINYPGARTGALLAGSSRF</sequence>
<dbReference type="InterPro" id="IPR028994">
    <property type="entry name" value="Integrin_alpha_N"/>
</dbReference>
<keyword evidence="1" id="KW-0732">Signal</keyword>
<dbReference type="SUPFAM" id="SSF63829">
    <property type="entry name" value="Calcium-dependent phosphotriesterase"/>
    <property type="match status" value="1"/>
</dbReference>
<dbReference type="InterPro" id="IPR015943">
    <property type="entry name" value="WD40/YVTN_repeat-like_dom_sf"/>
</dbReference>
<dbReference type="AlphaFoldDB" id="A0A931CSJ0"/>
<dbReference type="EMBL" id="JADNYM010000006">
    <property type="protein sequence ID" value="MBG0738953.1"/>
    <property type="molecule type" value="Genomic_DNA"/>
</dbReference>
<gene>
    <name evidence="2" type="ORF">IV500_05885</name>
</gene>
<dbReference type="SUPFAM" id="SSF50969">
    <property type="entry name" value="YVTN repeat-like/Quinoprotein amine dehydrogenase"/>
    <property type="match status" value="1"/>
</dbReference>
<dbReference type="SUPFAM" id="SSF63825">
    <property type="entry name" value="YWTD domain"/>
    <property type="match status" value="1"/>
</dbReference>
<dbReference type="Gene3D" id="2.120.10.80">
    <property type="entry name" value="Kelch-type beta propeller"/>
    <property type="match status" value="1"/>
</dbReference>
<dbReference type="InterPro" id="IPR011044">
    <property type="entry name" value="Quino_amine_DH_bsu"/>
</dbReference>
<keyword evidence="3" id="KW-1185">Reference proteome</keyword>
<organism evidence="2 3">
    <name type="scientific">Arthrobacter terrae</name>
    <dbReference type="NCBI Taxonomy" id="2935737"/>
    <lineage>
        <taxon>Bacteria</taxon>
        <taxon>Bacillati</taxon>
        <taxon>Actinomycetota</taxon>
        <taxon>Actinomycetes</taxon>
        <taxon>Micrococcales</taxon>
        <taxon>Micrococcaceae</taxon>
        <taxon>Arthrobacter</taxon>
    </lineage>
</organism>
<dbReference type="PROSITE" id="PS51318">
    <property type="entry name" value="TAT"/>
    <property type="match status" value="1"/>
</dbReference>
<protein>
    <submittedName>
        <fullName evidence="2">PQQ-binding-like beta-propeller repeat protein</fullName>
    </submittedName>
</protein>
<dbReference type="Gene3D" id="2.130.10.10">
    <property type="entry name" value="YVTN repeat-like/Quinoprotein amine dehydrogenase"/>
    <property type="match status" value="1"/>
</dbReference>
<dbReference type="Proteomes" id="UP000655366">
    <property type="component" value="Unassembled WGS sequence"/>
</dbReference>
<dbReference type="SUPFAM" id="SSF69318">
    <property type="entry name" value="Integrin alpha N-terminal domain"/>
    <property type="match status" value="1"/>
</dbReference>
<accession>A0A931CSJ0</accession>
<reference evidence="2 3" key="1">
    <citation type="submission" date="2020-11" db="EMBL/GenBank/DDBJ databases">
        <title>Arthrobacter antarcticus sp. nov., isolated from Antarctic Soil.</title>
        <authorList>
            <person name="Li J."/>
        </authorList>
    </citation>
    <scope>NUCLEOTIDE SEQUENCE [LARGE SCALE GENOMIC DNA]</scope>
    <source>
        <strain evidence="2 3">Z1-20</strain>
    </source>
</reference>
<feature type="signal peptide" evidence="1">
    <location>
        <begin position="1"/>
        <end position="33"/>
    </location>
</feature>
<dbReference type="RefSeq" id="WP_196395905.1">
    <property type="nucleotide sequence ID" value="NZ_JADNYM010000006.1"/>
</dbReference>
<evidence type="ECO:0000313" key="2">
    <source>
        <dbReference type="EMBL" id="MBG0738953.1"/>
    </source>
</evidence>
<dbReference type="InterPro" id="IPR006311">
    <property type="entry name" value="TAT_signal"/>
</dbReference>
<dbReference type="InterPro" id="IPR015915">
    <property type="entry name" value="Kelch-typ_b-propeller"/>
</dbReference>
<name>A0A931CSJ0_9MICC</name>